<keyword evidence="4 9" id="KW-0812">Transmembrane</keyword>
<feature type="transmembrane region" description="Helical" evidence="9">
    <location>
        <begin position="335"/>
        <end position="352"/>
    </location>
</feature>
<feature type="transmembrane region" description="Helical" evidence="9">
    <location>
        <begin position="206"/>
        <end position="233"/>
    </location>
</feature>
<feature type="transmembrane region" description="Helical" evidence="9">
    <location>
        <begin position="309"/>
        <end position="329"/>
    </location>
</feature>
<dbReference type="RefSeq" id="WP_125983424.1">
    <property type="nucleotide sequence ID" value="NZ_NGJS01000004.1"/>
</dbReference>
<evidence type="ECO:0000256" key="8">
    <source>
        <dbReference type="ARBA" id="ARBA00023136"/>
    </source>
</evidence>
<evidence type="ECO:0000256" key="6">
    <source>
        <dbReference type="ARBA" id="ARBA00022970"/>
    </source>
</evidence>
<comment type="function">
    <text evidence="9">Involved in the import of serine and threonine into the cell, with the concomitant import of sodium (symport system).</text>
</comment>
<feature type="transmembrane region" description="Helical" evidence="9">
    <location>
        <begin position="7"/>
        <end position="28"/>
    </location>
</feature>
<keyword evidence="6 9" id="KW-0029">Amino-acid transport</keyword>
<evidence type="ECO:0000256" key="5">
    <source>
        <dbReference type="ARBA" id="ARBA00022847"/>
    </source>
</evidence>
<comment type="subcellular location">
    <subcellularLocation>
        <location evidence="9">Cell membrane</location>
        <topology evidence="9">Multi-pass membrane protein</topology>
    </subcellularLocation>
    <subcellularLocation>
        <location evidence="1">Membrane</location>
        <topology evidence="1">Multi-pass membrane protein</topology>
    </subcellularLocation>
</comment>
<evidence type="ECO:0000256" key="2">
    <source>
        <dbReference type="ARBA" id="ARBA00022448"/>
    </source>
</evidence>
<dbReference type="AlphaFoldDB" id="A0A429ZZM7"/>
<dbReference type="Proteomes" id="UP000287857">
    <property type="component" value="Unassembled WGS sequence"/>
</dbReference>
<keyword evidence="3 9" id="KW-1003">Cell membrane</keyword>
<dbReference type="GO" id="GO:0005886">
    <property type="term" value="C:plasma membrane"/>
    <property type="evidence" value="ECO:0007669"/>
    <property type="project" value="UniProtKB-SubCell"/>
</dbReference>
<dbReference type="InterPro" id="IPR036458">
    <property type="entry name" value="Na:dicarbo_symporter_sf"/>
</dbReference>
<dbReference type="InterPro" id="IPR023025">
    <property type="entry name" value="Ser_Thr_transp_SstT"/>
</dbReference>
<evidence type="ECO:0000256" key="3">
    <source>
        <dbReference type="ARBA" id="ARBA00022475"/>
    </source>
</evidence>
<dbReference type="PANTHER" id="PTHR42865:SF8">
    <property type="entry name" value="SERINE_THREONINE TRANSPORTER SSTT"/>
    <property type="match status" value="1"/>
</dbReference>
<evidence type="ECO:0000313" key="10">
    <source>
        <dbReference type="EMBL" id="RST99484.1"/>
    </source>
</evidence>
<keyword evidence="7 9" id="KW-1133">Transmembrane helix</keyword>
<accession>A0A429ZZM7</accession>
<dbReference type="GO" id="GO:0005295">
    <property type="term" value="F:neutral L-amino acid:sodium symporter activity"/>
    <property type="evidence" value="ECO:0007669"/>
    <property type="project" value="TreeGrafter"/>
</dbReference>
<reference evidence="10 11" key="1">
    <citation type="submission" date="2017-05" db="EMBL/GenBank/DDBJ databases">
        <title>Vagococcus spp. assemblies.</title>
        <authorList>
            <person name="Gulvik C.A."/>
        </authorList>
    </citation>
    <scope>NUCLEOTIDE SEQUENCE [LARGE SCALE GENOMIC DNA]</scope>
    <source>
        <strain evidence="10 11">SS1995</strain>
    </source>
</reference>
<dbReference type="Pfam" id="PF00375">
    <property type="entry name" value="SDF"/>
    <property type="match status" value="1"/>
</dbReference>
<evidence type="ECO:0000313" key="11">
    <source>
        <dbReference type="Proteomes" id="UP000287857"/>
    </source>
</evidence>
<protein>
    <recommendedName>
        <fullName evidence="9">Serine/threonine transporter SstT</fullName>
    </recommendedName>
    <alternativeName>
        <fullName evidence="9">Na(+)/serine-threonine symporter</fullName>
    </alternativeName>
</protein>
<evidence type="ECO:0000256" key="1">
    <source>
        <dbReference type="ARBA" id="ARBA00004141"/>
    </source>
</evidence>
<comment type="catalytic activity">
    <reaction evidence="9">
        <text>L-threonine(in) + Na(+)(in) = L-threonine(out) + Na(+)(out)</text>
        <dbReference type="Rhea" id="RHEA:69999"/>
        <dbReference type="ChEBI" id="CHEBI:29101"/>
        <dbReference type="ChEBI" id="CHEBI:57926"/>
    </reaction>
</comment>
<feature type="transmembrane region" description="Helical" evidence="9">
    <location>
        <begin position="178"/>
        <end position="200"/>
    </location>
</feature>
<comment type="caution">
    <text evidence="10">The sequence shown here is derived from an EMBL/GenBank/DDBJ whole genome shotgun (WGS) entry which is preliminary data.</text>
</comment>
<keyword evidence="5 9" id="KW-0769">Symport</keyword>
<keyword evidence="2 9" id="KW-0813">Transport</keyword>
<evidence type="ECO:0000256" key="4">
    <source>
        <dbReference type="ARBA" id="ARBA00022692"/>
    </source>
</evidence>
<evidence type="ECO:0000256" key="7">
    <source>
        <dbReference type="ARBA" id="ARBA00022989"/>
    </source>
</evidence>
<dbReference type="NCBIfam" id="NF010151">
    <property type="entry name" value="PRK13628.1"/>
    <property type="match status" value="1"/>
</dbReference>
<sequence>MVKIWRSLSLIKQIVIGIVIGIILGLVVPKWTLIALLGDLFVGALKGIAPVLVFFLILASLSRHTKGQQTHMKTVISLYLSATFVAALVAVAASYLFPVELVLPKAIQNQQVPENMTDILSGILLDAVGNPFKAIIDGNYLSILFWSCLMGLGLRVAFKETKRVISDIGDAVSDIVQVIIKFAPVGIVGLVFNSVTTVGLSGMTDYFKIIVLVVGSMLFVSFVVYPLMVFLLLRQNPYPLTIYTMKESGIPAFFTRSSAVNIPINMELCARLGLDKDSYSISIPLGASANSGGAAMTITIMTLAAAHTLGMAIPFVLAFLLCLLSAIAATGASGIAGGSLLLIPLACSLFNISNDVAMQVVGIGFVIGVIQDSVETAVNSASDLLFAATAEFYDLKKNGQPVDINQRVAEAKKNHSQSVNTVKISS</sequence>
<dbReference type="SUPFAM" id="SSF118215">
    <property type="entry name" value="Proton glutamate symport protein"/>
    <property type="match status" value="1"/>
</dbReference>
<comment type="catalytic activity">
    <reaction evidence="9">
        <text>L-serine(in) + Na(+)(in) = L-serine(out) + Na(+)(out)</text>
        <dbReference type="Rhea" id="RHEA:29575"/>
        <dbReference type="ChEBI" id="CHEBI:29101"/>
        <dbReference type="ChEBI" id="CHEBI:33384"/>
    </reaction>
</comment>
<dbReference type="PRINTS" id="PR00173">
    <property type="entry name" value="EDTRNSPORT"/>
</dbReference>
<dbReference type="HAMAP" id="MF_01582">
    <property type="entry name" value="Ser_Thr_transp_SstT"/>
    <property type="match status" value="1"/>
</dbReference>
<dbReference type="InterPro" id="IPR001991">
    <property type="entry name" value="Na-dicarboxylate_symporter"/>
</dbReference>
<keyword evidence="11" id="KW-1185">Reference proteome</keyword>
<evidence type="ECO:0000256" key="9">
    <source>
        <dbReference type="HAMAP-Rule" id="MF_01582"/>
    </source>
</evidence>
<dbReference type="EMBL" id="NGJS01000004">
    <property type="protein sequence ID" value="RST99484.1"/>
    <property type="molecule type" value="Genomic_DNA"/>
</dbReference>
<proteinExistence type="inferred from homology"/>
<dbReference type="OrthoDB" id="9768885at2"/>
<feature type="transmembrane region" description="Helical" evidence="9">
    <location>
        <begin position="140"/>
        <end position="158"/>
    </location>
</feature>
<organism evidence="10 11">
    <name type="scientific">Vagococcus vulneris</name>
    <dbReference type="NCBI Taxonomy" id="1977869"/>
    <lineage>
        <taxon>Bacteria</taxon>
        <taxon>Bacillati</taxon>
        <taxon>Bacillota</taxon>
        <taxon>Bacilli</taxon>
        <taxon>Lactobacillales</taxon>
        <taxon>Enterococcaceae</taxon>
        <taxon>Vagococcus</taxon>
    </lineage>
</organism>
<feature type="transmembrane region" description="Helical" evidence="9">
    <location>
        <begin position="74"/>
        <end position="97"/>
    </location>
</feature>
<keyword evidence="8 9" id="KW-0472">Membrane</keyword>
<dbReference type="GO" id="GO:0015826">
    <property type="term" value="P:threonine transport"/>
    <property type="evidence" value="ECO:0007669"/>
    <property type="project" value="InterPro"/>
</dbReference>
<dbReference type="GO" id="GO:0032329">
    <property type="term" value="P:serine transport"/>
    <property type="evidence" value="ECO:0007669"/>
    <property type="project" value="InterPro"/>
</dbReference>
<dbReference type="PANTHER" id="PTHR42865">
    <property type="entry name" value="PROTON/GLUTAMATE-ASPARTATE SYMPORTER"/>
    <property type="match status" value="1"/>
</dbReference>
<name>A0A429ZZM7_9ENTE</name>
<dbReference type="Gene3D" id="1.10.3860.10">
    <property type="entry name" value="Sodium:dicarboxylate symporter"/>
    <property type="match status" value="1"/>
</dbReference>
<comment type="similarity">
    <text evidence="9">Belongs to the dicarboxylate/amino acid:cation symporter (DAACS) (TC 2.A.23) family.</text>
</comment>
<gene>
    <name evidence="9" type="primary">sstT</name>
    <name evidence="10" type="ORF">CBF37_03940</name>
</gene>
<feature type="transmembrane region" description="Helical" evidence="9">
    <location>
        <begin position="40"/>
        <end position="62"/>
    </location>
</feature>